<feature type="region of interest" description="Disordered" evidence="1">
    <location>
        <begin position="363"/>
        <end position="401"/>
    </location>
</feature>
<feature type="domain" description="HNH nuclease" evidence="2">
    <location>
        <begin position="169"/>
        <end position="248"/>
    </location>
</feature>
<feature type="compositionally biased region" description="Acidic residues" evidence="1">
    <location>
        <begin position="364"/>
        <end position="378"/>
    </location>
</feature>
<gene>
    <name evidence="4" type="ORF">VKT23_012794</name>
    <name evidence="3" type="ORF">VKT23_017525</name>
</gene>
<evidence type="ECO:0000313" key="3">
    <source>
        <dbReference type="EMBL" id="KAK7439301.1"/>
    </source>
</evidence>
<protein>
    <recommendedName>
        <fullName evidence="2">HNH nuclease domain-containing protein</fullName>
    </recommendedName>
</protein>
<organism evidence="3 5">
    <name type="scientific">Marasmiellus scandens</name>
    <dbReference type="NCBI Taxonomy" id="2682957"/>
    <lineage>
        <taxon>Eukaryota</taxon>
        <taxon>Fungi</taxon>
        <taxon>Dikarya</taxon>
        <taxon>Basidiomycota</taxon>
        <taxon>Agaricomycotina</taxon>
        <taxon>Agaricomycetes</taxon>
        <taxon>Agaricomycetidae</taxon>
        <taxon>Agaricales</taxon>
        <taxon>Marasmiineae</taxon>
        <taxon>Omphalotaceae</taxon>
        <taxon>Marasmiellus</taxon>
    </lineage>
</organism>
<reference evidence="3 5" key="1">
    <citation type="submission" date="2024-01" db="EMBL/GenBank/DDBJ databases">
        <title>A draft genome for the cacao thread blight pathogen Marasmiellus scandens.</title>
        <authorList>
            <person name="Baruah I.K."/>
            <person name="Leung J."/>
            <person name="Bukari Y."/>
            <person name="Amoako-Attah I."/>
            <person name="Meinhardt L.W."/>
            <person name="Bailey B.A."/>
            <person name="Cohen S.P."/>
        </authorList>
    </citation>
    <scope>NUCLEOTIDE SEQUENCE [LARGE SCALE GENOMIC DNA]</scope>
    <source>
        <strain evidence="3 5">GH-19</strain>
    </source>
</reference>
<evidence type="ECO:0000313" key="4">
    <source>
        <dbReference type="EMBL" id="KAK7451118.1"/>
    </source>
</evidence>
<sequence length="437" mass="49331">MNAIDIVTKYPDCQLNEDLVRNYIRRSKMVQEGDTRDPDRCYIEVRFDIELNDQQKTHVLNIPYEYIEKVTNRPAKYILHVMYCITTCTGKLVRVGSEDDEACSDDALREACVRETRMLPAAVVRFVPDGPEIRLVDPAGCNDRVSNTTLPSTLPAYKNIVDARDRQRCVISGETQVLGVAKCLDRAHIIPSSKHSSYISDVTASRIPGNKQGNADPMYQPVSDIHDPRNVITLSKDIHGLCAEYNWGFALLRVPNEHLSIEDLKWNQVDCAPGTQHPAGDFVYMFHAFDKVFFPSKHRTFTRLNISDNHLVRPAASLQYWPTHALIDFWFGNVALLYWMDEDALVELVFAEHETWYGDVTGALEDEDEDEKGEEEEGGGPHRGYKEGDGDEGEADTASGGNIDVGRVVAWFYKSATHHRNHAASIARAATWLETTQ</sequence>
<evidence type="ECO:0000313" key="5">
    <source>
        <dbReference type="Proteomes" id="UP001498398"/>
    </source>
</evidence>
<keyword evidence="5" id="KW-1185">Reference proteome</keyword>
<evidence type="ECO:0000259" key="2">
    <source>
        <dbReference type="Pfam" id="PF13391"/>
    </source>
</evidence>
<dbReference type="InterPro" id="IPR003615">
    <property type="entry name" value="HNH_nuc"/>
</dbReference>
<dbReference type="Pfam" id="PF13391">
    <property type="entry name" value="HNH_2"/>
    <property type="match status" value="1"/>
</dbReference>
<comment type="caution">
    <text evidence="3">The sequence shown here is derived from an EMBL/GenBank/DDBJ whole genome shotgun (WGS) entry which is preliminary data.</text>
</comment>
<evidence type="ECO:0000256" key="1">
    <source>
        <dbReference type="SAM" id="MobiDB-lite"/>
    </source>
</evidence>
<accession>A0ABR1ITV5</accession>
<dbReference type="EMBL" id="JBANRG010000073">
    <property type="protein sequence ID" value="KAK7439301.1"/>
    <property type="molecule type" value="Genomic_DNA"/>
</dbReference>
<proteinExistence type="predicted"/>
<dbReference type="Proteomes" id="UP001498398">
    <property type="component" value="Unassembled WGS sequence"/>
</dbReference>
<dbReference type="EMBL" id="JBANRG010000032">
    <property type="protein sequence ID" value="KAK7451118.1"/>
    <property type="molecule type" value="Genomic_DNA"/>
</dbReference>
<name>A0ABR1ITV5_9AGAR</name>